<organism evidence="1 2">
    <name type="scientific">Nocardiopsis mwathae</name>
    <dbReference type="NCBI Taxonomy" id="1472723"/>
    <lineage>
        <taxon>Bacteria</taxon>
        <taxon>Bacillati</taxon>
        <taxon>Actinomycetota</taxon>
        <taxon>Actinomycetes</taxon>
        <taxon>Streptosporangiales</taxon>
        <taxon>Nocardiopsidaceae</taxon>
        <taxon>Nocardiopsis</taxon>
    </lineage>
</organism>
<reference evidence="1 2" key="1">
    <citation type="submission" date="2020-08" db="EMBL/GenBank/DDBJ databases">
        <title>Sequencing the genomes of 1000 actinobacteria strains.</title>
        <authorList>
            <person name="Klenk H.-P."/>
        </authorList>
    </citation>
    <scope>NUCLEOTIDE SEQUENCE [LARGE SCALE GENOMIC DNA]</scope>
    <source>
        <strain evidence="1 2">DSM 46659</strain>
    </source>
</reference>
<proteinExistence type="predicted"/>
<dbReference type="AlphaFoldDB" id="A0A7W9YEJ0"/>
<dbReference type="Proteomes" id="UP000546642">
    <property type="component" value="Unassembled WGS sequence"/>
</dbReference>
<evidence type="ECO:0000313" key="1">
    <source>
        <dbReference type="EMBL" id="MBB6170647.1"/>
    </source>
</evidence>
<keyword evidence="2" id="KW-1185">Reference proteome</keyword>
<evidence type="ECO:0000313" key="2">
    <source>
        <dbReference type="Proteomes" id="UP000546642"/>
    </source>
</evidence>
<protein>
    <submittedName>
        <fullName evidence="1">Uncharacterized protein</fullName>
    </submittedName>
</protein>
<gene>
    <name evidence="1" type="ORF">HNR23_000707</name>
</gene>
<sequence length="99" mass="10909">MTTAVKVTSTVRLVELEKLDASELELEEGLYAGEWVLHLSPQVRLYLQTLGTNADLEAVEDLIALLRHVRDEILAARHQGDGHIRPRTLLPAGSDTATP</sequence>
<dbReference type="RefSeq" id="WP_184073425.1">
    <property type="nucleotide sequence ID" value="NZ_JACHDS010000001.1"/>
</dbReference>
<accession>A0A7W9YEJ0</accession>
<name>A0A7W9YEJ0_9ACTN</name>
<comment type="caution">
    <text evidence="1">The sequence shown here is derived from an EMBL/GenBank/DDBJ whole genome shotgun (WGS) entry which is preliminary data.</text>
</comment>
<dbReference type="EMBL" id="JACHDS010000001">
    <property type="protein sequence ID" value="MBB6170647.1"/>
    <property type="molecule type" value="Genomic_DNA"/>
</dbReference>